<feature type="signal peptide" evidence="1">
    <location>
        <begin position="1"/>
        <end position="21"/>
    </location>
</feature>
<keyword evidence="3" id="KW-1185">Reference proteome</keyword>
<keyword evidence="1" id="KW-0732">Signal</keyword>
<organism evidence="2 3">
    <name type="scientific">Chitinophaga qingshengii</name>
    <dbReference type="NCBI Taxonomy" id="1569794"/>
    <lineage>
        <taxon>Bacteria</taxon>
        <taxon>Pseudomonadati</taxon>
        <taxon>Bacteroidota</taxon>
        <taxon>Chitinophagia</taxon>
        <taxon>Chitinophagales</taxon>
        <taxon>Chitinophagaceae</taxon>
        <taxon>Chitinophaga</taxon>
    </lineage>
</organism>
<dbReference type="RefSeq" id="WP_188086666.1">
    <property type="nucleotide sequence ID" value="NZ_JACVFC010000001.1"/>
</dbReference>
<proteinExistence type="predicted"/>
<evidence type="ECO:0008006" key="4">
    <source>
        <dbReference type="Google" id="ProtNLM"/>
    </source>
</evidence>
<sequence>MKKVLLPMLCVCFFTATSVQAQSILDQAKNAAGTTQNPLINTSGIAGSILQKLTPALGLSAVQQPKVSNLLTNFLKQKAGIMPLQQTNPASYASKFAGLQGGLFSKLKLLLTAAQYTKFLGLKPKTNDATNVLSQLFF</sequence>
<evidence type="ECO:0000313" key="2">
    <source>
        <dbReference type="EMBL" id="MBC9929544.1"/>
    </source>
</evidence>
<comment type="caution">
    <text evidence="2">The sequence shown here is derived from an EMBL/GenBank/DDBJ whole genome shotgun (WGS) entry which is preliminary data.</text>
</comment>
<protein>
    <recommendedName>
        <fullName evidence="4">DUF2780 domain-containing protein</fullName>
    </recommendedName>
</protein>
<dbReference type="EMBL" id="JACVFC010000001">
    <property type="protein sequence ID" value="MBC9929544.1"/>
    <property type="molecule type" value="Genomic_DNA"/>
</dbReference>
<reference evidence="2 3" key="1">
    <citation type="submission" date="2020-09" db="EMBL/GenBank/DDBJ databases">
        <title>Genome sequences of type strains of Chitinophaga qingshengii and Chitinophaga varians.</title>
        <authorList>
            <person name="Kittiwongwattana C."/>
        </authorList>
    </citation>
    <scope>NUCLEOTIDE SEQUENCE [LARGE SCALE GENOMIC DNA]</scope>
    <source>
        <strain evidence="2 3">JCM 30026</strain>
    </source>
</reference>
<gene>
    <name evidence="2" type="ORF">ICL07_04105</name>
</gene>
<feature type="chain" id="PRO_5045326693" description="DUF2780 domain-containing protein" evidence="1">
    <location>
        <begin position="22"/>
        <end position="138"/>
    </location>
</feature>
<evidence type="ECO:0000313" key="3">
    <source>
        <dbReference type="Proteomes" id="UP000659124"/>
    </source>
</evidence>
<evidence type="ECO:0000256" key="1">
    <source>
        <dbReference type="SAM" id="SignalP"/>
    </source>
</evidence>
<name>A0ABR7TKG5_9BACT</name>
<accession>A0ABR7TKG5</accession>
<dbReference type="Proteomes" id="UP000659124">
    <property type="component" value="Unassembled WGS sequence"/>
</dbReference>